<feature type="transmembrane region" description="Helical" evidence="9">
    <location>
        <begin position="90"/>
        <end position="113"/>
    </location>
</feature>
<dbReference type="InterPro" id="IPR007387">
    <property type="entry name" value="TRAP_DctQ"/>
</dbReference>
<accession>A0A4R6X2S1</accession>
<keyword evidence="3" id="KW-1003">Cell membrane</keyword>
<evidence type="ECO:0000256" key="4">
    <source>
        <dbReference type="ARBA" id="ARBA00022519"/>
    </source>
</evidence>
<keyword evidence="4 9" id="KW-0997">Cell inner membrane</keyword>
<dbReference type="GO" id="GO:0005886">
    <property type="term" value="C:plasma membrane"/>
    <property type="evidence" value="ECO:0007669"/>
    <property type="project" value="UniProtKB-SubCell"/>
</dbReference>
<dbReference type="OrthoDB" id="9795655at2"/>
<feature type="transmembrane region" description="Helical" evidence="9">
    <location>
        <begin position="20"/>
        <end position="42"/>
    </location>
</feature>
<comment type="function">
    <text evidence="9">Part of the tripartite ATP-independent periplasmic (TRAP) transport system.</text>
</comment>
<comment type="subunit">
    <text evidence="9">The complex comprises the extracytoplasmic solute receptor protein and the two transmembrane proteins.</text>
</comment>
<comment type="similarity">
    <text evidence="8 9">Belongs to the TRAP transporter small permease family.</text>
</comment>
<evidence type="ECO:0000256" key="7">
    <source>
        <dbReference type="ARBA" id="ARBA00023136"/>
    </source>
</evidence>
<organism evidence="11 12">
    <name type="scientific">Marinomonas communis</name>
    <dbReference type="NCBI Taxonomy" id="28254"/>
    <lineage>
        <taxon>Bacteria</taxon>
        <taxon>Pseudomonadati</taxon>
        <taxon>Pseudomonadota</taxon>
        <taxon>Gammaproteobacteria</taxon>
        <taxon>Oceanospirillales</taxon>
        <taxon>Oceanospirillaceae</taxon>
        <taxon>Marinomonas</taxon>
    </lineage>
</organism>
<reference evidence="11 12" key="1">
    <citation type="submission" date="2019-03" db="EMBL/GenBank/DDBJ databases">
        <title>Genomic Encyclopedia of Type Strains, Phase IV (KMG-IV): sequencing the most valuable type-strain genomes for metagenomic binning, comparative biology and taxonomic classification.</title>
        <authorList>
            <person name="Goeker M."/>
        </authorList>
    </citation>
    <scope>NUCLEOTIDE SEQUENCE [LARGE SCALE GENOMIC DNA]</scope>
    <source>
        <strain evidence="11 12">DSM 5604</strain>
    </source>
</reference>
<evidence type="ECO:0000256" key="2">
    <source>
        <dbReference type="ARBA" id="ARBA00022448"/>
    </source>
</evidence>
<dbReference type="AlphaFoldDB" id="A0A4R6X2S1"/>
<feature type="transmembrane region" description="Helical" evidence="9">
    <location>
        <begin position="136"/>
        <end position="158"/>
    </location>
</feature>
<keyword evidence="2 9" id="KW-0813">Transport</keyword>
<keyword evidence="12" id="KW-1185">Reference proteome</keyword>
<feature type="domain" description="Tripartite ATP-independent periplasmic transporters DctQ component" evidence="10">
    <location>
        <begin position="30"/>
        <end position="161"/>
    </location>
</feature>
<comment type="caution">
    <text evidence="9">Lacks conserved residue(s) required for the propagation of feature annotation.</text>
</comment>
<evidence type="ECO:0000313" key="12">
    <source>
        <dbReference type="Proteomes" id="UP000295729"/>
    </source>
</evidence>
<evidence type="ECO:0000256" key="3">
    <source>
        <dbReference type="ARBA" id="ARBA00022475"/>
    </source>
</evidence>
<sequence>MFLVSLEKALGRYSLWLGKLSALLLILLLCNVFYNVLMRYAFNTVSIGMQELEWHLYSAIFLLGIPFGLQTGGHVRVDLIYERLSVRGKAWIDLVGCILFLIPFTLLVGWFGVDFAKEAYALGETSGDPGGLPARWIIKSAIPVAFFSMAIGGLGMILRSINAIRGVSNEGFDHEPIQH</sequence>
<evidence type="ECO:0000256" key="1">
    <source>
        <dbReference type="ARBA" id="ARBA00004429"/>
    </source>
</evidence>
<dbReference type="Pfam" id="PF04290">
    <property type="entry name" value="DctQ"/>
    <property type="match status" value="1"/>
</dbReference>
<evidence type="ECO:0000256" key="9">
    <source>
        <dbReference type="RuleBase" id="RU369079"/>
    </source>
</evidence>
<dbReference type="RefSeq" id="WP_133562318.1">
    <property type="nucleotide sequence ID" value="NZ_SNZA01000003.1"/>
</dbReference>
<evidence type="ECO:0000256" key="8">
    <source>
        <dbReference type="ARBA" id="ARBA00038436"/>
    </source>
</evidence>
<evidence type="ECO:0000256" key="6">
    <source>
        <dbReference type="ARBA" id="ARBA00022989"/>
    </source>
</evidence>
<dbReference type="InterPro" id="IPR055348">
    <property type="entry name" value="DctQ"/>
</dbReference>
<dbReference type="EMBL" id="SNZA01000003">
    <property type="protein sequence ID" value="TDR13182.1"/>
    <property type="molecule type" value="Genomic_DNA"/>
</dbReference>
<comment type="caution">
    <text evidence="11">The sequence shown here is derived from an EMBL/GenBank/DDBJ whole genome shotgun (WGS) entry which is preliminary data.</text>
</comment>
<gene>
    <name evidence="11" type="ORF">C8D85_2056</name>
</gene>
<keyword evidence="6 9" id="KW-1133">Transmembrane helix</keyword>
<name>A0A4R6X2S1_9GAMM</name>
<proteinExistence type="inferred from homology"/>
<keyword evidence="7 9" id="KW-0472">Membrane</keyword>
<dbReference type="GO" id="GO:0022857">
    <property type="term" value="F:transmembrane transporter activity"/>
    <property type="evidence" value="ECO:0007669"/>
    <property type="project" value="UniProtKB-UniRule"/>
</dbReference>
<keyword evidence="5 9" id="KW-0812">Transmembrane</keyword>
<protein>
    <recommendedName>
        <fullName evidence="9">TRAP transporter small permease protein</fullName>
    </recommendedName>
</protein>
<evidence type="ECO:0000256" key="5">
    <source>
        <dbReference type="ARBA" id="ARBA00022692"/>
    </source>
</evidence>
<dbReference type="PANTHER" id="PTHR35011:SF4">
    <property type="entry name" value="SLL1102 PROTEIN"/>
    <property type="match status" value="1"/>
</dbReference>
<dbReference type="Proteomes" id="UP000295729">
    <property type="component" value="Unassembled WGS sequence"/>
</dbReference>
<dbReference type="PANTHER" id="PTHR35011">
    <property type="entry name" value="2,3-DIKETO-L-GULONATE TRAP TRANSPORTER SMALL PERMEASE PROTEIN YIAM"/>
    <property type="match status" value="1"/>
</dbReference>
<evidence type="ECO:0000313" key="11">
    <source>
        <dbReference type="EMBL" id="TDR13182.1"/>
    </source>
</evidence>
<evidence type="ECO:0000259" key="10">
    <source>
        <dbReference type="Pfam" id="PF04290"/>
    </source>
</evidence>
<comment type="subcellular location">
    <subcellularLocation>
        <location evidence="1 9">Cell inner membrane</location>
        <topology evidence="1 9">Multi-pass membrane protein</topology>
    </subcellularLocation>
</comment>